<dbReference type="InterPro" id="IPR023214">
    <property type="entry name" value="HAD_sf"/>
</dbReference>
<dbReference type="RefSeq" id="WP_108780595.1">
    <property type="nucleotide sequence ID" value="NZ_OMKW01000001.1"/>
</dbReference>
<dbReference type="InterPro" id="IPR006356">
    <property type="entry name" value="HAD-SF_hydro_IIA_hyp3"/>
</dbReference>
<name>A0A2R8A6G5_9RHOB</name>
<dbReference type="GO" id="GO:0016791">
    <property type="term" value="F:phosphatase activity"/>
    <property type="evidence" value="ECO:0007669"/>
    <property type="project" value="TreeGrafter"/>
</dbReference>
<dbReference type="Gene3D" id="3.40.50.1000">
    <property type="entry name" value="HAD superfamily/HAD-like"/>
    <property type="match status" value="2"/>
</dbReference>
<dbReference type="NCBIfam" id="TIGR01460">
    <property type="entry name" value="HAD-SF-IIA"/>
    <property type="match status" value="1"/>
</dbReference>
<dbReference type="Pfam" id="PF13344">
    <property type="entry name" value="Hydrolase_6"/>
    <property type="match status" value="1"/>
</dbReference>
<dbReference type="CDD" id="cd07525">
    <property type="entry name" value="HAD_like"/>
    <property type="match status" value="1"/>
</dbReference>
<dbReference type="OrthoDB" id="9791073at2"/>
<dbReference type="AlphaFoldDB" id="A0A2R8A6G5"/>
<gene>
    <name evidence="1" type="primary">yutF</name>
    <name evidence="1" type="ORF">POI8812_00114</name>
</gene>
<dbReference type="PANTHER" id="PTHR19288">
    <property type="entry name" value="4-NITROPHENYLPHOSPHATASE-RELATED"/>
    <property type="match status" value="1"/>
</dbReference>
<sequence length="294" mass="31467">MTRIIENLDEIAMNYDAVFCDLWGCLHNGVRPFEEAVAALTQFRDGGGTVLLLTNSPRPSAHVVTQLDEIGVARDLYQGVTSSGDAAVDALASGAFGSKVYHLGPGRDEPFFTAVAEDDFYEGTTVERVPLEKAESIVCTGLFDDNTETPDDYRETILYGVTKGLKMLVANPDVIVDRGDKRIYCAGAIGQAYAEAGGDAQAFGKPHAPIYALARRKLTEIRGNSVDDDRILCIGDGINTDIAGGVGEGLDTLFITGGLAAEETATTRQPDPDKLDRFLKAARLSPTAAIGYLR</sequence>
<reference evidence="1 2" key="1">
    <citation type="submission" date="2018-03" db="EMBL/GenBank/DDBJ databases">
        <authorList>
            <person name="Keele B.F."/>
        </authorList>
    </citation>
    <scope>NUCLEOTIDE SEQUENCE [LARGE SCALE GENOMIC DNA]</scope>
    <source>
        <strain evidence="1 2">CeCT 8812</strain>
    </source>
</reference>
<keyword evidence="2" id="KW-1185">Reference proteome</keyword>
<protein>
    <submittedName>
        <fullName evidence="1">Acid sugar phosphatase</fullName>
        <ecNumber evidence="1">3.1.3.-</ecNumber>
    </submittedName>
</protein>
<keyword evidence="1" id="KW-0378">Hydrolase</keyword>
<dbReference type="SUPFAM" id="SSF56784">
    <property type="entry name" value="HAD-like"/>
    <property type="match status" value="1"/>
</dbReference>
<dbReference type="PANTHER" id="PTHR19288:SF90">
    <property type="entry name" value="OS08G0542600 PROTEIN"/>
    <property type="match status" value="1"/>
</dbReference>
<organism evidence="1 2">
    <name type="scientific">Pontivivens insulae</name>
    <dbReference type="NCBI Taxonomy" id="1639689"/>
    <lineage>
        <taxon>Bacteria</taxon>
        <taxon>Pseudomonadati</taxon>
        <taxon>Pseudomonadota</taxon>
        <taxon>Alphaproteobacteria</taxon>
        <taxon>Rhodobacterales</taxon>
        <taxon>Paracoccaceae</taxon>
        <taxon>Pontivivens</taxon>
    </lineage>
</organism>
<dbReference type="EC" id="3.1.3.-" evidence="1"/>
<accession>A0A2R8A6G5</accession>
<dbReference type="EMBL" id="OMKW01000001">
    <property type="protein sequence ID" value="SPF27819.1"/>
    <property type="molecule type" value="Genomic_DNA"/>
</dbReference>
<dbReference type="NCBIfam" id="TIGR01459">
    <property type="entry name" value="HAD-SF-IIA-hyp4"/>
    <property type="match status" value="1"/>
</dbReference>
<evidence type="ECO:0000313" key="2">
    <source>
        <dbReference type="Proteomes" id="UP000244932"/>
    </source>
</evidence>
<proteinExistence type="predicted"/>
<evidence type="ECO:0000313" key="1">
    <source>
        <dbReference type="EMBL" id="SPF27819.1"/>
    </source>
</evidence>
<dbReference type="InterPro" id="IPR036412">
    <property type="entry name" value="HAD-like_sf"/>
</dbReference>
<dbReference type="GO" id="GO:0005737">
    <property type="term" value="C:cytoplasm"/>
    <property type="evidence" value="ECO:0007669"/>
    <property type="project" value="TreeGrafter"/>
</dbReference>
<dbReference type="Proteomes" id="UP000244932">
    <property type="component" value="Unassembled WGS sequence"/>
</dbReference>
<dbReference type="InterPro" id="IPR006357">
    <property type="entry name" value="HAD-SF_hydro_IIA"/>
</dbReference>
<dbReference type="Pfam" id="PF13242">
    <property type="entry name" value="Hydrolase_like"/>
    <property type="match status" value="1"/>
</dbReference>